<organism evidence="5 6">
    <name type="scientific">Dorea formicigenerans</name>
    <dbReference type="NCBI Taxonomy" id="39486"/>
    <lineage>
        <taxon>Bacteria</taxon>
        <taxon>Bacillati</taxon>
        <taxon>Bacillota</taxon>
        <taxon>Clostridia</taxon>
        <taxon>Lachnospirales</taxon>
        <taxon>Lachnospiraceae</taxon>
        <taxon>Dorea</taxon>
    </lineage>
</organism>
<name>A0A415MTD4_9FIRM</name>
<sequence length="1022" mass="108635">MKQLRAELKLNETQMKGTGTSVDALEQREKLLKQELQASGDKVTFLSDKLRVAKEVFGENSIEASNWSAKLADAKRVQETIAQELSSTTGKLDEQKEAESELSQEALEAAEKLKKQAEAEAQLQSAVEQADQKIKQLDQELELNQTKLDGSENKTSLLRDRQVLLANQSQIVAQKTATLQSALDACSQEVGENSEKYNELKSSLVEAQTQQAAIQNEIRNTTKELSEQKSTVQTFGEGLGKFGEGTEKVGQSLRTVSTTAAGALIGAATSAITFEDAFVGVKKTCDEVYDANGQCIYSYKELEDGIRNMAKEIPASTTEIASVAETAGQLGIKTQDVLGFTRVMIDMGNSTNLAADDAATAIAKFANITGLAADQSMSAEEKYSKMGSTIVDLGNNFQTTEADIMDMATNLASAGTQVGMSEADILALATALSSVGMEAQAGGTAFSKAMVQMQLDVETNSEGLKDWANVAGMSVDEFSTLFRENATGALEAFITGLSQCGGETDSAIKVLDDMGITETRMRDALLRSANASDVFTSAIQTGSEAWDENTALAEEANKKYGDVKSQIKIMGNNLKDVGITLGSTFLPMIAQGTEKIKGFADAISQMDSNQQKILLGILGFVAILSPLLIGIGKVSTGISAIIGVGSKLTGMIAGIGTAAEGAGAAAAGGAGIALGPILLIVAAIAAITGAIALLWQKSESFRDFFTELFGIFQDTISGFLDSLDISGKIDEIKQTLGGFEEKILGLEDLFEIVGTVLAIIIIPALAQVAAGFSMLLSIINPILTIIGGLIDQLSGLGTFIVGVFTGDMDKAYQGLQTWKSGVGTTFSGLWSLVVGGLNGFLSGLVNFFTSLLHACGLDSFTNGVKNTFEGIKNGISTKINAARDTVKSAIEKIKSFFNFTWKLPDLKLPHFSITGSFSLDPPSVPKFGINWYAKGAIFRQATILPTYSGLKGVGEAGEEAVAPITLLRSYVEESVESALAKLQRTETDPIDYDRLADAMARRKVTVEYNGREFGRIIEEVTT</sequence>
<evidence type="ECO:0000256" key="2">
    <source>
        <dbReference type="SAM" id="Coils"/>
    </source>
</evidence>
<feature type="transmembrane region" description="Helical" evidence="3">
    <location>
        <begin position="782"/>
        <end position="805"/>
    </location>
</feature>
<dbReference type="PANTHER" id="PTHR37813">
    <property type="entry name" value="FELS-2 PROPHAGE PROTEIN"/>
    <property type="match status" value="1"/>
</dbReference>
<evidence type="ECO:0000313" key="6">
    <source>
        <dbReference type="Proteomes" id="UP000283325"/>
    </source>
</evidence>
<evidence type="ECO:0000256" key="3">
    <source>
        <dbReference type="SAM" id="Phobius"/>
    </source>
</evidence>
<dbReference type="AlphaFoldDB" id="A0A415MTD4"/>
<feature type="coiled-coil region" evidence="2">
    <location>
        <begin position="92"/>
        <end position="154"/>
    </location>
</feature>
<protein>
    <submittedName>
        <fullName evidence="5">Phage tail tape measure protein</fullName>
    </submittedName>
</protein>
<gene>
    <name evidence="5" type="ORF">DWZ98_15640</name>
</gene>
<dbReference type="EMBL" id="QRPD01000019">
    <property type="protein sequence ID" value="RHL84342.1"/>
    <property type="molecule type" value="Genomic_DNA"/>
</dbReference>
<feature type="transmembrane region" description="Helical" evidence="3">
    <location>
        <begin position="613"/>
        <end position="631"/>
    </location>
</feature>
<feature type="transmembrane region" description="Helical" evidence="3">
    <location>
        <begin position="671"/>
        <end position="695"/>
    </location>
</feature>
<evidence type="ECO:0000256" key="1">
    <source>
        <dbReference type="ARBA" id="ARBA00022612"/>
    </source>
</evidence>
<evidence type="ECO:0000313" key="5">
    <source>
        <dbReference type="EMBL" id="RHL84342.1"/>
    </source>
</evidence>
<keyword evidence="3" id="KW-0812">Transmembrane</keyword>
<feature type="transmembrane region" description="Helical" evidence="3">
    <location>
        <begin position="826"/>
        <end position="848"/>
    </location>
</feature>
<dbReference type="SUPFAM" id="SSF57997">
    <property type="entry name" value="Tropomyosin"/>
    <property type="match status" value="1"/>
</dbReference>
<comment type="caution">
    <text evidence="5">The sequence shown here is derived from an EMBL/GenBank/DDBJ whole genome shotgun (WGS) entry which is preliminary data.</text>
</comment>
<keyword evidence="3" id="KW-0472">Membrane</keyword>
<feature type="domain" description="Phage tail tape measure protein" evidence="4">
    <location>
        <begin position="304"/>
        <end position="504"/>
    </location>
</feature>
<dbReference type="Pfam" id="PF10145">
    <property type="entry name" value="PhageMin_Tail"/>
    <property type="match status" value="1"/>
</dbReference>
<feature type="transmembrane region" description="Helical" evidence="3">
    <location>
        <begin position="638"/>
        <end position="659"/>
    </location>
</feature>
<dbReference type="NCBIfam" id="TIGR01760">
    <property type="entry name" value="tape_meas_TP901"/>
    <property type="match status" value="1"/>
</dbReference>
<keyword evidence="2" id="KW-0175">Coiled coil</keyword>
<evidence type="ECO:0000259" key="4">
    <source>
        <dbReference type="Pfam" id="PF10145"/>
    </source>
</evidence>
<dbReference type="InterPro" id="IPR010090">
    <property type="entry name" value="Phage_tape_meas"/>
</dbReference>
<feature type="coiled-coil region" evidence="2">
    <location>
        <begin position="197"/>
        <end position="224"/>
    </location>
</feature>
<proteinExistence type="predicted"/>
<accession>A0A415MTD4</accession>
<keyword evidence="1" id="KW-1188">Viral release from host cell</keyword>
<reference evidence="5 6" key="1">
    <citation type="submission" date="2018-08" db="EMBL/GenBank/DDBJ databases">
        <title>A genome reference for cultivated species of the human gut microbiota.</title>
        <authorList>
            <person name="Zou Y."/>
            <person name="Xue W."/>
            <person name="Luo G."/>
        </authorList>
    </citation>
    <scope>NUCLEOTIDE SEQUENCE [LARGE SCALE GENOMIC DNA]</scope>
    <source>
        <strain evidence="5 6">AF36-1BH</strain>
    </source>
</reference>
<dbReference type="Proteomes" id="UP000283325">
    <property type="component" value="Unassembled WGS sequence"/>
</dbReference>
<dbReference type="PANTHER" id="PTHR37813:SF1">
    <property type="entry name" value="FELS-2 PROPHAGE PROTEIN"/>
    <property type="match status" value="1"/>
</dbReference>
<feature type="transmembrane region" description="Helical" evidence="3">
    <location>
        <begin position="752"/>
        <end position="776"/>
    </location>
</feature>
<keyword evidence="3" id="KW-1133">Transmembrane helix</keyword>